<dbReference type="InterPro" id="IPR012920">
    <property type="entry name" value="rRNA_MeTfrase_SPB1-like_C"/>
</dbReference>
<evidence type="ECO:0000259" key="10">
    <source>
        <dbReference type="Pfam" id="PF07780"/>
    </source>
</evidence>
<dbReference type="InterPro" id="IPR015507">
    <property type="entry name" value="rRNA-MeTfrase_E"/>
</dbReference>
<comment type="similarity">
    <text evidence="7">Belongs to the class I-like SAM-binding methyltransferase superfamily. RNA methyltransferase RlmE family. SPB1 subfamily.</text>
</comment>
<feature type="binding site" evidence="7">
    <location>
        <position position="126"/>
    </location>
    <ligand>
        <name>S-adenosyl-L-methionine</name>
        <dbReference type="ChEBI" id="CHEBI:59789"/>
    </ligand>
</feature>
<feature type="compositionally biased region" description="Acidic residues" evidence="8">
    <location>
        <begin position="445"/>
        <end position="455"/>
    </location>
</feature>
<feature type="compositionally biased region" description="Low complexity" evidence="8">
    <location>
        <begin position="628"/>
        <end position="637"/>
    </location>
</feature>
<evidence type="ECO:0000256" key="6">
    <source>
        <dbReference type="ARBA" id="ARBA00023242"/>
    </source>
</evidence>
<dbReference type="InterPro" id="IPR050082">
    <property type="entry name" value="RNA_methyltr_RlmE"/>
</dbReference>
<dbReference type="InterPro" id="IPR002877">
    <property type="entry name" value="RNA_MeTrfase_FtsJ_dom"/>
</dbReference>
<feature type="domain" description="Ribosomal RNA methyltransferase SPB1-like C-terminal" evidence="10">
    <location>
        <begin position="770"/>
        <end position="952"/>
    </location>
</feature>
<dbReference type="SUPFAM" id="SSF53335">
    <property type="entry name" value="S-adenosyl-L-methionine-dependent methyltransferases"/>
    <property type="match status" value="1"/>
</dbReference>
<evidence type="ECO:0000313" key="12">
    <source>
        <dbReference type="EMBL" id="GMI53144.1"/>
    </source>
</evidence>
<gene>
    <name evidence="12" type="ORF">TeGR_g9583</name>
</gene>
<comment type="subcellular location">
    <subcellularLocation>
        <location evidence="7">Nucleus</location>
        <location evidence="7">Nucleolus</location>
    </subcellularLocation>
</comment>
<dbReference type="HAMAP" id="MF_03163">
    <property type="entry name" value="RNA_methyltr_E_SPB1"/>
    <property type="match status" value="1"/>
</dbReference>
<evidence type="ECO:0000256" key="5">
    <source>
        <dbReference type="ARBA" id="ARBA00022691"/>
    </source>
</evidence>
<evidence type="ECO:0000256" key="3">
    <source>
        <dbReference type="ARBA" id="ARBA00022603"/>
    </source>
</evidence>
<feature type="region of interest" description="Disordered" evidence="8">
    <location>
        <begin position="341"/>
        <end position="482"/>
    </location>
</feature>
<dbReference type="Pfam" id="PF11861">
    <property type="entry name" value="DUF3381"/>
    <property type="match status" value="1"/>
</dbReference>
<feature type="compositionally biased region" description="Gly residues" evidence="8">
    <location>
        <begin position="731"/>
        <end position="740"/>
    </location>
</feature>
<evidence type="ECO:0000313" key="13">
    <source>
        <dbReference type="Proteomes" id="UP001165060"/>
    </source>
</evidence>
<keyword evidence="6 7" id="KW-0539">Nucleus</keyword>
<keyword evidence="4 7" id="KW-0808">Transferase</keyword>
<keyword evidence="2 7" id="KW-0698">rRNA processing</keyword>
<feature type="domain" description="DUF3381" evidence="11">
    <location>
        <begin position="248"/>
        <end position="403"/>
    </location>
</feature>
<feature type="region of interest" description="Disordered" evidence="8">
    <location>
        <begin position="1"/>
        <end position="20"/>
    </location>
</feature>
<keyword evidence="13" id="KW-1185">Reference proteome</keyword>
<feature type="binding site" evidence="7">
    <location>
        <position position="65"/>
    </location>
    <ligand>
        <name>S-adenosyl-L-methionine</name>
        <dbReference type="ChEBI" id="CHEBI:59789"/>
    </ligand>
</feature>
<feature type="compositionally biased region" description="Basic and acidic residues" evidence="8">
    <location>
        <begin position="935"/>
        <end position="955"/>
    </location>
</feature>
<dbReference type="CDD" id="cd02440">
    <property type="entry name" value="AdoMet_MTases"/>
    <property type="match status" value="1"/>
</dbReference>
<feature type="region of interest" description="Disordered" evidence="8">
    <location>
        <begin position="730"/>
        <end position="782"/>
    </location>
</feature>
<feature type="domain" description="Ribosomal RNA methyltransferase FtsJ" evidence="9">
    <location>
        <begin position="33"/>
        <end position="209"/>
    </location>
</feature>
<dbReference type="HAMAP" id="MF_01547">
    <property type="entry name" value="RNA_methyltr_E"/>
    <property type="match status" value="1"/>
</dbReference>
<dbReference type="Gene3D" id="3.40.50.150">
    <property type="entry name" value="Vaccinia Virus protein VP39"/>
    <property type="match status" value="1"/>
</dbReference>
<feature type="compositionally biased region" description="Basic and acidic residues" evidence="8">
    <location>
        <begin position="428"/>
        <end position="444"/>
    </location>
</feature>
<dbReference type="InterPro" id="IPR024576">
    <property type="entry name" value="rRNA_MeTfrase_Spb1_DUF3381"/>
</dbReference>
<feature type="region of interest" description="Disordered" evidence="8">
    <location>
        <begin position="500"/>
        <end position="689"/>
    </location>
</feature>
<sequence length="961" mass="106346">MSASIKATQGIGGKRKKHHDKDKYYNLAKEQGYRSRAAFKLIQINKRYNFLQKSKITLDLCAAPGGWSQVAAKTMPREGQVIAVDLLPMRPIRGVASFVADITTEKCRAVVRREMQGAGADVVMCDGAPNIGASYDKDSYEQNEIVLLSLRCATEHLIKGGTFVTKVYRSADYNSLMWVLNQLFKEVGAVKPAASRSQSAEIFLVCEGYLKPGKIDPRLLDPRAVFEQNYDVAAENGGKTIFDKDYNKKKPKHRTGYDVDLDGTMRRIKPALDFVNCDDPIRMLTDHNAFSFLTPEDQALLEHPATTGDVQESLADLKLLGKSEFKTLLKWREALAEHLKGEKAADEAEPGFGEAKKGRYEKTEEEEEEEIQGEIDEQRSKKLRKLKREKKKEREGMAKLRERKRLGMDAKGVDPEQFEDVFSLATIKSREDLERAAEGGRNEENEGSEEEEEEAGGGGGGGAAGAEDEEEDDAAARKRHLAAMEADMDSQYDAYLLANKKARTGTKMAKRSKKEATRKLARMEQEDTEAMAMEDVDGETKEYAKMLSGKRDSDDSGGESSSDDGFFSDGDAGEGEPAKKARRGAKANPLIVKFDDESRDKKVSRFMANPLFDGLEDEEEEEEGGASGSDSDSDAGSRPAKKKGKKAALSADDVLAMMPKTDKELRHEKRKMANERMGRRDQRREKIAGDAMEIVAAENNLSSSKADDELSQLDEKSKNRILKARELIKAGLGGSTGGPKGSSAADFENDGEEDERPSVLEIAPALQRADERTYGSDEEEYDSDDHAELLALGTMMLRKSKAKALVDASYNRFANNDPMDLPDWFRDDEKRHFRPQLPIPPALVAKMKEKYMNLSMKPIKKVVEARARKSKRASTALKAAKAKAAAVANSSEMSEAQKLKAISKAMRGKEGKGGTGKQFVVSKKGGKAQGGKGIKLVDKREKCDKRAMKRASERKGKGRKR</sequence>
<feature type="compositionally biased region" description="Basic residues" evidence="8">
    <location>
        <begin position="381"/>
        <end position="391"/>
    </location>
</feature>
<feature type="compositionally biased region" description="Basic and acidic residues" evidence="8">
    <location>
        <begin position="593"/>
        <end position="603"/>
    </location>
</feature>
<dbReference type="Pfam" id="PF07780">
    <property type="entry name" value="Spb1_C"/>
    <property type="match status" value="1"/>
</dbReference>
<dbReference type="InterPro" id="IPR029063">
    <property type="entry name" value="SAM-dependent_MTases_sf"/>
</dbReference>
<dbReference type="InterPro" id="IPR028589">
    <property type="entry name" value="SPB1-like"/>
</dbReference>
<evidence type="ECO:0000256" key="4">
    <source>
        <dbReference type="ARBA" id="ARBA00022679"/>
    </source>
</evidence>
<evidence type="ECO:0000259" key="9">
    <source>
        <dbReference type="Pfam" id="PF01728"/>
    </source>
</evidence>
<proteinExistence type="inferred from homology"/>
<feature type="compositionally biased region" description="Basic and acidic residues" evidence="8">
    <location>
        <begin position="538"/>
        <end position="554"/>
    </location>
</feature>
<feature type="compositionally biased region" description="Basic and acidic residues" evidence="8">
    <location>
        <begin position="392"/>
        <end position="414"/>
    </location>
</feature>
<dbReference type="Proteomes" id="UP001165060">
    <property type="component" value="Unassembled WGS sequence"/>
</dbReference>
<evidence type="ECO:0000256" key="8">
    <source>
        <dbReference type="SAM" id="MobiDB-lite"/>
    </source>
</evidence>
<feature type="binding site" evidence="7">
    <location>
        <position position="101"/>
    </location>
    <ligand>
        <name>S-adenosyl-L-methionine</name>
        <dbReference type="ChEBI" id="CHEBI:59789"/>
    </ligand>
</feature>
<protein>
    <recommendedName>
        <fullName evidence="7">Putative rRNA methyltransferase</fullName>
        <ecNumber evidence="7">2.1.1.-</ecNumber>
    </recommendedName>
    <alternativeName>
        <fullName evidence="7">2'-O-ribose RNA methyltransferase SPB1 homolog</fullName>
    </alternativeName>
</protein>
<feature type="compositionally biased region" description="Basic and acidic residues" evidence="8">
    <location>
        <begin position="660"/>
        <end position="688"/>
    </location>
</feature>
<dbReference type="PANTHER" id="PTHR10920">
    <property type="entry name" value="RIBOSOMAL RNA METHYLTRANSFERASE"/>
    <property type="match status" value="1"/>
</dbReference>
<evidence type="ECO:0000256" key="7">
    <source>
        <dbReference type="HAMAP-Rule" id="MF_03163"/>
    </source>
</evidence>
<evidence type="ECO:0000259" key="11">
    <source>
        <dbReference type="Pfam" id="PF11861"/>
    </source>
</evidence>
<evidence type="ECO:0000256" key="2">
    <source>
        <dbReference type="ARBA" id="ARBA00022552"/>
    </source>
</evidence>
<feature type="compositionally biased region" description="Basic residues" evidence="8">
    <location>
        <begin position="500"/>
        <end position="513"/>
    </location>
</feature>
<accession>A0ABQ6NAG3</accession>
<dbReference type="PANTHER" id="PTHR10920:SF13">
    <property type="entry name" value="PRE-RRNA 2'-O-RIBOSE RNA METHYLTRANSFERASE FTSJ3"/>
    <property type="match status" value="1"/>
</dbReference>
<evidence type="ECO:0000256" key="1">
    <source>
        <dbReference type="ARBA" id="ARBA00022517"/>
    </source>
</evidence>
<feature type="binding site" evidence="7">
    <location>
        <position position="85"/>
    </location>
    <ligand>
        <name>S-adenosyl-L-methionine</name>
        <dbReference type="ChEBI" id="CHEBI:59789"/>
    </ligand>
</feature>
<comment type="function">
    <text evidence="7">Probable methyltransferase involved in the maturation of rRNA and in the biogenesis of ribosomal subunits.</text>
</comment>
<feature type="compositionally biased region" description="Basic and acidic residues" evidence="8">
    <location>
        <begin position="514"/>
        <end position="525"/>
    </location>
</feature>
<organism evidence="12 13">
    <name type="scientific">Tetraparma gracilis</name>
    <dbReference type="NCBI Taxonomy" id="2962635"/>
    <lineage>
        <taxon>Eukaryota</taxon>
        <taxon>Sar</taxon>
        <taxon>Stramenopiles</taxon>
        <taxon>Ochrophyta</taxon>
        <taxon>Bolidophyceae</taxon>
        <taxon>Parmales</taxon>
        <taxon>Triparmaceae</taxon>
        <taxon>Tetraparma</taxon>
    </lineage>
</organism>
<dbReference type="Pfam" id="PF01728">
    <property type="entry name" value="FtsJ"/>
    <property type="match status" value="1"/>
</dbReference>
<feature type="compositionally biased region" description="Acidic residues" evidence="8">
    <location>
        <begin position="363"/>
        <end position="375"/>
    </location>
</feature>
<feature type="compositionally biased region" description="Acidic residues" evidence="8">
    <location>
        <begin position="614"/>
        <end position="624"/>
    </location>
</feature>
<feature type="binding site" evidence="7">
    <location>
        <position position="67"/>
    </location>
    <ligand>
        <name>S-adenosyl-L-methionine</name>
        <dbReference type="ChEBI" id="CHEBI:59789"/>
    </ligand>
</feature>
<feature type="active site" description="Proton acceptor" evidence="7">
    <location>
        <position position="166"/>
    </location>
</feature>
<reference evidence="12 13" key="1">
    <citation type="journal article" date="2023" name="Commun. Biol.">
        <title>Genome analysis of Parmales, the sister group of diatoms, reveals the evolutionary specialization of diatoms from phago-mixotrophs to photoautotrophs.</title>
        <authorList>
            <person name="Ban H."/>
            <person name="Sato S."/>
            <person name="Yoshikawa S."/>
            <person name="Yamada K."/>
            <person name="Nakamura Y."/>
            <person name="Ichinomiya M."/>
            <person name="Sato N."/>
            <person name="Blanc-Mathieu R."/>
            <person name="Endo H."/>
            <person name="Kuwata A."/>
            <person name="Ogata H."/>
        </authorList>
    </citation>
    <scope>NUCLEOTIDE SEQUENCE [LARGE SCALE GENOMIC DNA]</scope>
</reference>
<feature type="compositionally biased region" description="Low complexity" evidence="8">
    <location>
        <begin position="558"/>
        <end position="570"/>
    </location>
</feature>
<name>A0ABQ6NAG3_9STRA</name>
<keyword evidence="3 7" id="KW-0489">Methyltransferase</keyword>
<dbReference type="EC" id="2.1.1.-" evidence="7"/>
<feature type="compositionally biased region" description="Acidic residues" evidence="8">
    <location>
        <begin position="526"/>
        <end position="537"/>
    </location>
</feature>
<comment type="catalytic activity">
    <reaction evidence="7">
        <text>a ribonucleotide in rRNA + S-adenosyl-L-methionine = a 2'-O-methylribonucleotide in rRNA + S-adenosyl-L-homocysteine + H(+)</text>
        <dbReference type="Rhea" id="RHEA:48628"/>
        <dbReference type="Rhea" id="RHEA-COMP:12164"/>
        <dbReference type="Rhea" id="RHEA-COMP:12165"/>
        <dbReference type="ChEBI" id="CHEBI:15378"/>
        <dbReference type="ChEBI" id="CHEBI:57856"/>
        <dbReference type="ChEBI" id="CHEBI:59789"/>
        <dbReference type="ChEBI" id="CHEBI:90675"/>
        <dbReference type="ChEBI" id="CHEBI:90676"/>
    </reaction>
</comment>
<comment type="caution">
    <text evidence="12">The sequence shown here is derived from an EMBL/GenBank/DDBJ whole genome shotgun (WGS) entry which is preliminary data.</text>
</comment>
<keyword evidence="1 7" id="KW-0690">Ribosome biogenesis</keyword>
<dbReference type="EMBL" id="BRYB01006246">
    <property type="protein sequence ID" value="GMI53144.1"/>
    <property type="molecule type" value="Genomic_DNA"/>
</dbReference>
<feature type="region of interest" description="Disordered" evidence="8">
    <location>
        <begin position="904"/>
        <end position="961"/>
    </location>
</feature>
<keyword evidence="5 7" id="KW-0949">S-adenosyl-L-methionine</keyword>